<dbReference type="Proteomes" id="UP000189857">
    <property type="component" value="Unassembled WGS sequence"/>
</dbReference>
<dbReference type="RefSeq" id="WP_078787183.1">
    <property type="nucleotide sequence ID" value="NZ_FMTO01000007.1"/>
</dbReference>
<dbReference type="InterPro" id="IPR006439">
    <property type="entry name" value="HAD-SF_hydro_IA"/>
</dbReference>
<sequence length="216" mass="24621">MKNKDYEVLLFDLDGTVTDSGPGIMKGFEYAINKIKGEDFEKGNLRRFVGPPLESSFSDILGFDEDETKRAVETYREYYFDKGIYENEVYEGIEKILGELKGRGKKLSIATSKNTNATEIVLKYFDLNKYFDFVATSNFTDRKTKSDVIRYALDHFSGTDKSKILMIGDRLHDVNAANEIGLDSVGVLWGYGDREELEKAGATYIIEKPEELMDIY</sequence>
<dbReference type="NCBIfam" id="TIGR01549">
    <property type="entry name" value="HAD-SF-IA-v1"/>
    <property type="match status" value="1"/>
</dbReference>
<dbReference type="SFLD" id="SFLDS00003">
    <property type="entry name" value="Haloacid_Dehalogenase"/>
    <property type="match status" value="1"/>
</dbReference>
<dbReference type="Pfam" id="PF13419">
    <property type="entry name" value="HAD_2"/>
    <property type="match status" value="1"/>
</dbReference>
<dbReference type="OrthoDB" id="9792518at2"/>
<dbReference type="InterPro" id="IPR023198">
    <property type="entry name" value="PGP-like_dom2"/>
</dbReference>
<proteinExistence type="predicted"/>
<dbReference type="Gene3D" id="1.10.150.240">
    <property type="entry name" value="Putative phosphatase, domain 2"/>
    <property type="match status" value="1"/>
</dbReference>
<dbReference type="PANTHER" id="PTHR43434">
    <property type="entry name" value="PHOSPHOGLYCOLATE PHOSPHATASE"/>
    <property type="match status" value="1"/>
</dbReference>
<dbReference type="PANTHER" id="PTHR43434:SF20">
    <property type="entry name" value="5'-NUCLEOTIDASE"/>
    <property type="match status" value="1"/>
</dbReference>
<protein>
    <submittedName>
        <fullName evidence="1">Phosphoglycolate phosphatase</fullName>
    </submittedName>
</protein>
<dbReference type="SFLD" id="SFLDG01129">
    <property type="entry name" value="C1.5:_HAD__Beta-PGM__Phosphata"/>
    <property type="match status" value="1"/>
</dbReference>
<keyword evidence="2" id="KW-1185">Reference proteome</keyword>
<dbReference type="Gene3D" id="3.40.50.1000">
    <property type="entry name" value="HAD superfamily/HAD-like"/>
    <property type="match status" value="1"/>
</dbReference>
<dbReference type="SUPFAM" id="SSF56784">
    <property type="entry name" value="HAD-like"/>
    <property type="match status" value="1"/>
</dbReference>
<dbReference type="InterPro" id="IPR041492">
    <property type="entry name" value="HAD_2"/>
</dbReference>
<dbReference type="InterPro" id="IPR036412">
    <property type="entry name" value="HAD-like_sf"/>
</dbReference>
<dbReference type="InterPro" id="IPR023214">
    <property type="entry name" value="HAD_sf"/>
</dbReference>
<evidence type="ECO:0000313" key="2">
    <source>
        <dbReference type="Proteomes" id="UP000189857"/>
    </source>
</evidence>
<dbReference type="GO" id="GO:0004713">
    <property type="term" value="F:protein tyrosine kinase activity"/>
    <property type="evidence" value="ECO:0007669"/>
    <property type="project" value="TreeGrafter"/>
</dbReference>
<name>A0A1T4MVR9_9FIRM</name>
<dbReference type="FunFam" id="3.40.50.1000:FF:000022">
    <property type="entry name" value="Phosphoglycolate phosphatase"/>
    <property type="match status" value="1"/>
</dbReference>
<accession>A0A1T4MVR9</accession>
<organism evidence="1 2">
    <name type="scientific">Eubacterium ruminantium</name>
    <dbReference type="NCBI Taxonomy" id="42322"/>
    <lineage>
        <taxon>Bacteria</taxon>
        <taxon>Bacillati</taxon>
        <taxon>Bacillota</taxon>
        <taxon>Clostridia</taxon>
        <taxon>Eubacteriales</taxon>
        <taxon>Eubacteriaceae</taxon>
        <taxon>Eubacterium</taxon>
    </lineage>
</organism>
<gene>
    <name evidence="1" type="ORF">SAMN02745110_01337</name>
</gene>
<dbReference type="GO" id="GO:0005829">
    <property type="term" value="C:cytosol"/>
    <property type="evidence" value="ECO:0007669"/>
    <property type="project" value="TreeGrafter"/>
</dbReference>
<reference evidence="1 2" key="1">
    <citation type="submission" date="2017-02" db="EMBL/GenBank/DDBJ databases">
        <authorList>
            <person name="Peterson S.W."/>
        </authorList>
    </citation>
    <scope>NUCLEOTIDE SEQUENCE [LARGE SCALE GENOMIC DNA]</scope>
    <source>
        <strain evidence="1 2">ATCC 17233</strain>
    </source>
</reference>
<dbReference type="AlphaFoldDB" id="A0A1T4MVR9"/>
<dbReference type="EMBL" id="FUXA01000008">
    <property type="protein sequence ID" value="SJZ70738.1"/>
    <property type="molecule type" value="Genomic_DNA"/>
</dbReference>
<dbReference type="InterPro" id="IPR050155">
    <property type="entry name" value="HAD-like_hydrolase_sf"/>
</dbReference>
<evidence type="ECO:0000313" key="1">
    <source>
        <dbReference type="EMBL" id="SJZ70738.1"/>
    </source>
</evidence>